<dbReference type="Proteomes" id="UP001281761">
    <property type="component" value="Unassembled WGS sequence"/>
</dbReference>
<feature type="compositionally biased region" description="Basic and acidic residues" evidence="1">
    <location>
        <begin position="629"/>
        <end position="658"/>
    </location>
</feature>
<dbReference type="EMBL" id="JARBJD010000038">
    <property type="protein sequence ID" value="KAK2958385.1"/>
    <property type="molecule type" value="Genomic_DNA"/>
</dbReference>
<evidence type="ECO:0000313" key="3">
    <source>
        <dbReference type="Proteomes" id="UP001281761"/>
    </source>
</evidence>
<proteinExistence type="predicted"/>
<feature type="region of interest" description="Disordered" evidence="1">
    <location>
        <begin position="286"/>
        <end position="332"/>
    </location>
</feature>
<dbReference type="PANTHER" id="PTHR43670:SF114">
    <property type="entry name" value="OS05G0592000 PROTEIN"/>
    <property type="match status" value="1"/>
</dbReference>
<keyword evidence="3" id="KW-1185">Reference proteome</keyword>
<protein>
    <submittedName>
        <fullName evidence="2">Uncharacterized protein</fullName>
    </submittedName>
</protein>
<evidence type="ECO:0000313" key="2">
    <source>
        <dbReference type="EMBL" id="KAK2958385.1"/>
    </source>
</evidence>
<feature type="region of interest" description="Disordered" evidence="1">
    <location>
        <begin position="352"/>
        <end position="407"/>
    </location>
</feature>
<feature type="region of interest" description="Disordered" evidence="1">
    <location>
        <begin position="628"/>
        <end position="707"/>
    </location>
</feature>
<feature type="compositionally biased region" description="Low complexity" evidence="1">
    <location>
        <begin position="674"/>
        <end position="703"/>
    </location>
</feature>
<feature type="region of interest" description="Disordered" evidence="1">
    <location>
        <begin position="844"/>
        <end position="884"/>
    </location>
</feature>
<feature type="region of interest" description="Disordered" evidence="1">
    <location>
        <begin position="1031"/>
        <end position="1053"/>
    </location>
</feature>
<reference evidence="2 3" key="1">
    <citation type="journal article" date="2022" name="bioRxiv">
        <title>Genomics of Preaxostyla Flagellates Illuminates Evolutionary Transitions and the Path Towards Mitochondrial Loss.</title>
        <authorList>
            <person name="Novak L.V.F."/>
            <person name="Treitli S.C."/>
            <person name="Pyrih J."/>
            <person name="Halakuc P."/>
            <person name="Pipaliya S.V."/>
            <person name="Vacek V."/>
            <person name="Brzon O."/>
            <person name="Soukal P."/>
            <person name="Eme L."/>
            <person name="Dacks J.B."/>
            <person name="Karnkowska A."/>
            <person name="Elias M."/>
            <person name="Hampl V."/>
        </authorList>
    </citation>
    <scope>NUCLEOTIDE SEQUENCE [LARGE SCALE GENOMIC DNA]</scope>
    <source>
        <strain evidence="2">NAU3</strain>
        <tissue evidence="2">Gut</tissue>
    </source>
</reference>
<gene>
    <name evidence="2" type="ORF">BLNAU_6655</name>
</gene>
<feature type="compositionally biased region" description="Gly residues" evidence="1">
    <location>
        <begin position="379"/>
        <end position="405"/>
    </location>
</feature>
<feature type="compositionally biased region" description="Polar residues" evidence="1">
    <location>
        <begin position="659"/>
        <end position="673"/>
    </location>
</feature>
<name>A0ABQ9Y3V6_9EUKA</name>
<feature type="compositionally biased region" description="Polar residues" evidence="1">
    <location>
        <begin position="323"/>
        <end position="332"/>
    </location>
</feature>
<dbReference type="PANTHER" id="PTHR43670">
    <property type="entry name" value="HEAT SHOCK PROTEIN 26"/>
    <property type="match status" value="1"/>
</dbReference>
<accession>A0ABQ9Y3V6</accession>
<organism evidence="2 3">
    <name type="scientific">Blattamonas nauphoetae</name>
    <dbReference type="NCBI Taxonomy" id="2049346"/>
    <lineage>
        <taxon>Eukaryota</taxon>
        <taxon>Metamonada</taxon>
        <taxon>Preaxostyla</taxon>
        <taxon>Oxymonadida</taxon>
        <taxon>Blattamonas</taxon>
    </lineage>
</organism>
<feature type="region of interest" description="Disordered" evidence="1">
    <location>
        <begin position="224"/>
        <end position="249"/>
    </location>
</feature>
<feature type="compositionally biased region" description="Basic and acidic residues" evidence="1">
    <location>
        <begin position="226"/>
        <end position="235"/>
    </location>
</feature>
<comment type="caution">
    <text evidence="2">The sequence shown here is derived from an EMBL/GenBank/DDBJ whole genome shotgun (WGS) entry which is preliminary data.</text>
</comment>
<feature type="compositionally biased region" description="Basic and acidic residues" evidence="1">
    <location>
        <begin position="854"/>
        <end position="878"/>
    </location>
</feature>
<evidence type="ECO:0000256" key="1">
    <source>
        <dbReference type="SAM" id="MobiDB-lite"/>
    </source>
</evidence>
<sequence length="1083" mass="121694">MSTMQRQQHIFAIDTSGSTSENYHYYRFVLTLLNSLHSDDDTIILFNHEFNLVSLDEAKMHCSRGVGHGGSSIVEIPTALVCMEIPTATAHLIIVSDNHVEDESRLECEQILLANGVTFGKVSVFVICTHVNPGTSVASAFCRDCEHEVYILQQQDITDGMDINTLVPVRRARAADVENWRRVGEIKTRKEFEEKKEGLENAVRAKMIGRGKDEEVVEKLTQLQTRLEREESEKEHEEEEKMEDPEKFERRKAELDEIRTKFEQALDCNSQRDALEAAELLLHFERVPLPKPKPKKKEQTENKGQGGEEQGDEDSEDAPHNIPSHSSPTTSLDSLLEIANGSLLSFFDTEIPPPTADGMGQGYAYGRRAPMRNHTSLGRGRGGPMRGGRGRGGGRGGRGGSGRGRGVARDYRSMSFHQTFPNLQSVEDYHSEDGPTFQCPITLDEERDAAMLLVRGDGRGKEKGKEGRRIQVNPLNLMNSQEVFSSLISTLDHLVSFNSLKEYQKLNNHLLFSPLTRQPLVTILPLSPLQSHVSLADDALAIITGVKETEDWRKDLLFGCVWSAIHNGTKKHLTQYEPFFREQLIWRFRNHNFPADLRRGATERGEPMVRGDCAVFFSLCSEVVGIGGRGEEEREEGEKKVSGEEMHEESEKDSKEGTSQEQLPSNQIVTLHITSESTVPATPSSTSPLPHSPHTTQTPSAPHNPSTVSPFHIHLSCSPALIDIATALSLPIPESFLRAKGELDLAVLHLFHMKRKTSAAFLASLASALVQNARRVNLKFIDRGRRNSGLFSLPFVLLDGEPKVENEAAVRKLVPEVCRGMGKEELFSLLVKVSQAKREEEVVFRGEWEQEERTEEKKEGEEKKKGEEKKEKEGKERTPPPLTISLLPWTLPLPSPETNWAHYSGKTAEVAETPICTRTLRPFQTSREGESWRVKWNAMMGGDEQGENTLPVFSIHKWTADCLCELGRVPTLDELLLFVQNRAARGKSARRTLMVDAEELCSKVLSAFTGIIKKNVRQAVERYRQAGKADVRARWEQEEREQDGAKAAEPNLEKKTLPKQFWIRDKFLWEPETNAEAEPHSVT</sequence>